<protein>
    <recommendedName>
        <fullName evidence="1">F-box domain-containing protein</fullName>
    </recommendedName>
</protein>
<dbReference type="InterPro" id="IPR036770">
    <property type="entry name" value="Ankyrin_rpt-contain_sf"/>
</dbReference>
<dbReference type="OrthoDB" id="539213at2759"/>
<dbReference type="AlphaFoldDB" id="A0A8T8WW26"/>
<evidence type="ECO:0000259" key="1">
    <source>
        <dbReference type="PROSITE" id="PS50181"/>
    </source>
</evidence>
<evidence type="ECO:0000313" key="3">
    <source>
        <dbReference type="Proteomes" id="UP000249497"/>
    </source>
</evidence>
<accession>A0A8T8WW26</accession>
<organism evidence="2 3">
    <name type="scientific">Aspergillus japonicus CBS 114.51</name>
    <dbReference type="NCBI Taxonomy" id="1448312"/>
    <lineage>
        <taxon>Eukaryota</taxon>
        <taxon>Fungi</taxon>
        <taxon>Dikarya</taxon>
        <taxon>Ascomycota</taxon>
        <taxon>Pezizomycotina</taxon>
        <taxon>Eurotiomycetes</taxon>
        <taxon>Eurotiomycetidae</taxon>
        <taxon>Eurotiales</taxon>
        <taxon>Aspergillaceae</taxon>
        <taxon>Aspergillus</taxon>
        <taxon>Aspergillus subgen. Circumdati</taxon>
    </lineage>
</organism>
<evidence type="ECO:0000313" key="2">
    <source>
        <dbReference type="EMBL" id="RAH80048.1"/>
    </source>
</evidence>
<name>A0A8T8WW26_ASPJA</name>
<dbReference type="InterPro" id="IPR001810">
    <property type="entry name" value="F-box_dom"/>
</dbReference>
<dbReference type="EMBL" id="KZ824808">
    <property type="protein sequence ID" value="RAH80048.1"/>
    <property type="molecule type" value="Genomic_DNA"/>
</dbReference>
<proteinExistence type="predicted"/>
<gene>
    <name evidence="2" type="ORF">BO86DRAFT_401334</name>
</gene>
<sequence length="415" mass="47576">MSQPTTAILLQLPDELDLHYAGYLNKPSLIRLSQTCKALRAKFQDEAKKIIKHVRADALTYDHYWRGVRVPKDHPAILAHSQHCPQRLEHSLKEGKGEEIRRFLEAGLMPTVRTRFYYDEPLLHSFMLYRKFFQDDITILRLLLENGAQPNAMGLAGRTALDAGLTLNPSPFYTEWLELTLAYGGVARNYKVLAMLYKAGSVHGRGDRDNDGNGSRNGSRLVRKVIANGMDVVREVHGFGNLLLDDGWSWPTRLVFSTEQVCDLVGLVPELLDLDDNTGYTATDYIMKYRPAVARSLEQTKHPRFGEVRDTWITRQGGKRYCQILNAPGLWEYLVSLEAIEPDLQSLQEEAVQLSFDYIMEYKPAVALYMEVINHPRIDDLANTWIMERGREIYQEALDRHPSSTDDLHIVYVRR</sequence>
<feature type="domain" description="F-box" evidence="1">
    <location>
        <begin position="6"/>
        <end position="68"/>
    </location>
</feature>
<dbReference type="PROSITE" id="PS50181">
    <property type="entry name" value="FBOX"/>
    <property type="match status" value="1"/>
</dbReference>
<dbReference type="Gene3D" id="1.25.40.20">
    <property type="entry name" value="Ankyrin repeat-containing domain"/>
    <property type="match status" value="1"/>
</dbReference>
<dbReference type="GeneID" id="37177461"/>
<dbReference type="RefSeq" id="XP_025525942.1">
    <property type="nucleotide sequence ID" value="XM_025673769.1"/>
</dbReference>
<reference evidence="2 3" key="1">
    <citation type="submission" date="2018-02" db="EMBL/GenBank/DDBJ databases">
        <title>The genomes of Aspergillus section Nigri reveals drivers in fungal speciation.</title>
        <authorList>
            <consortium name="DOE Joint Genome Institute"/>
            <person name="Vesth T.C."/>
            <person name="Nybo J."/>
            <person name="Theobald S."/>
            <person name="Brandl J."/>
            <person name="Frisvad J.C."/>
            <person name="Nielsen K.F."/>
            <person name="Lyhne E.K."/>
            <person name="Kogle M.E."/>
            <person name="Kuo A."/>
            <person name="Riley R."/>
            <person name="Clum A."/>
            <person name="Nolan M."/>
            <person name="Lipzen A."/>
            <person name="Salamov A."/>
            <person name="Henrissat B."/>
            <person name="Wiebenga A."/>
            <person name="De vries R.P."/>
            <person name="Grigoriev I.V."/>
            <person name="Mortensen U.H."/>
            <person name="Andersen M.R."/>
            <person name="Baker S.E."/>
        </authorList>
    </citation>
    <scope>NUCLEOTIDE SEQUENCE [LARGE SCALE GENOMIC DNA]</scope>
    <source>
        <strain evidence="2 3">CBS 114.51</strain>
    </source>
</reference>
<dbReference type="Proteomes" id="UP000249497">
    <property type="component" value="Unassembled WGS sequence"/>
</dbReference>
<dbReference type="SUPFAM" id="SSF81383">
    <property type="entry name" value="F-box domain"/>
    <property type="match status" value="1"/>
</dbReference>
<keyword evidence="3" id="KW-1185">Reference proteome</keyword>
<dbReference type="InterPro" id="IPR036047">
    <property type="entry name" value="F-box-like_dom_sf"/>
</dbReference>